<comment type="caution">
    <text evidence="2">The sequence shown here is derived from an EMBL/GenBank/DDBJ whole genome shotgun (WGS) entry which is preliminary data.</text>
</comment>
<dbReference type="InterPro" id="IPR052533">
    <property type="entry name" value="WalJ/YycJ-like"/>
</dbReference>
<evidence type="ECO:0000313" key="2">
    <source>
        <dbReference type="EMBL" id="MBA0083988.1"/>
    </source>
</evidence>
<organism evidence="2 3">
    <name type="scientific">Candidatus Acidiferrum panamense</name>
    <dbReference type="NCBI Taxonomy" id="2741543"/>
    <lineage>
        <taxon>Bacteria</taxon>
        <taxon>Pseudomonadati</taxon>
        <taxon>Acidobacteriota</taxon>
        <taxon>Terriglobia</taxon>
        <taxon>Candidatus Acidiferrales</taxon>
        <taxon>Candidatus Acidiferrum</taxon>
    </lineage>
</organism>
<dbReference type="InterPro" id="IPR001279">
    <property type="entry name" value="Metallo-B-lactamas"/>
</dbReference>
<dbReference type="Gene3D" id="3.60.15.10">
    <property type="entry name" value="Ribonuclease Z/Hydroxyacylglutathione hydrolase-like"/>
    <property type="match status" value="1"/>
</dbReference>
<protein>
    <submittedName>
        <fullName evidence="2">MBL fold metallo-hydrolase</fullName>
    </submittedName>
</protein>
<gene>
    <name evidence="2" type="ORF">HRJ53_03240</name>
</gene>
<evidence type="ECO:0000313" key="3">
    <source>
        <dbReference type="Proteomes" id="UP000567293"/>
    </source>
</evidence>
<dbReference type="Pfam" id="PF12706">
    <property type="entry name" value="Lactamase_B_2"/>
    <property type="match status" value="1"/>
</dbReference>
<dbReference type="EMBL" id="JACDQQ010000317">
    <property type="protein sequence ID" value="MBA0083988.1"/>
    <property type="molecule type" value="Genomic_DNA"/>
</dbReference>
<reference evidence="2" key="1">
    <citation type="submission" date="2020-06" db="EMBL/GenBank/DDBJ databases">
        <title>Legume-microbial interactions unlock mineral nutrients during tropical forest succession.</title>
        <authorList>
            <person name="Epihov D.Z."/>
        </authorList>
    </citation>
    <scope>NUCLEOTIDE SEQUENCE [LARGE SCALE GENOMIC DNA]</scope>
    <source>
        <strain evidence="2">Pan2503</strain>
    </source>
</reference>
<evidence type="ECO:0000259" key="1">
    <source>
        <dbReference type="Pfam" id="PF12706"/>
    </source>
</evidence>
<accession>A0A7V8NME4</accession>
<proteinExistence type="predicted"/>
<dbReference type="PANTHER" id="PTHR47619">
    <property type="entry name" value="METALLO-HYDROLASE YYCJ-RELATED"/>
    <property type="match status" value="1"/>
</dbReference>
<dbReference type="Proteomes" id="UP000567293">
    <property type="component" value="Unassembled WGS sequence"/>
</dbReference>
<dbReference type="PANTHER" id="PTHR47619:SF1">
    <property type="entry name" value="EXODEOXYRIBONUCLEASE WALJ"/>
    <property type="match status" value="1"/>
</dbReference>
<keyword evidence="3" id="KW-1185">Reference proteome</keyword>
<dbReference type="GO" id="GO:0016787">
    <property type="term" value="F:hydrolase activity"/>
    <property type="evidence" value="ECO:0007669"/>
    <property type="project" value="UniProtKB-KW"/>
</dbReference>
<feature type="non-terminal residue" evidence="2">
    <location>
        <position position="1"/>
    </location>
</feature>
<name>A0A7V8NME4_9BACT</name>
<dbReference type="SUPFAM" id="SSF56281">
    <property type="entry name" value="Metallo-hydrolase/oxidoreductase"/>
    <property type="match status" value="1"/>
</dbReference>
<dbReference type="AlphaFoldDB" id="A0A7V8NME4"/>
<dbReference type="InterPro" id="IPR036866">
    <property type="entry name" value="RibonucZ/Hydroxyglut_hydro"/>
</dbReference>
<sequence>WKAPLYVTEPTMDAMKRILPETFEKRLRGVEMIQAGQRFAVGDIEVHAFAIPHDAADPVGFTFRTNGTKVALVTDLGYMPELVKVHLRGADCLILESNHDLEMLKVGPYPWVVKQRILSRTGHLSNHAVSEYLSDRDGFDAAARYLVLAHLSEENNNPFAAEICAQEALNRRPPEAAFTGELLVASQHVPLKPLEL</sequence>
<feature type="domain" description="Metallo-beta-lactamase" evidence="1">
    <location>
        <begin position="3"/>
        <end position="136"/>
    </location>
</feature>